<dbReference type="InterPro" id="IPR058923">
    <property type="entry name" value="RCC1-like_dom"/>
</dbReference>
<dbReference type="InterPro" id="IPR009091">
    <property type="entry name" value="RCC1/BLIP-II"/>
</dbReference>
<dbReference type="PRINTS" id="PR00633">
    <property type="entry name" value="RCCNDNSATION"/>
</dbReference>
<evidence type="ECO:0000256" key="1">
    <source>
        <dbReference type="ARBA" id="ARBA00022737"/>
    </source>
</evidence>
<dbReference type="SUPFAM" id="SSF50985">
    <property type="entry name" value="RCC1/BLIP-II"/>
    <property type="match status" value="1"/>
</dbReference>
<dbReference type="Pfam" id="PF25390">
    <property type="entry name" value="WD40_RLD"/>
    <property type="match status" value="1"/>
</dbReference>
<feature type="repeat" description="RCC1" evidence="2">
    <location>
        <begin position="348"/>
        <end position="399"/>
    </location>
</feature>
<keyword evidence="5" id="KW-1185">Reference proteome</keyword>
<sequence>MACCSRDKELPLDKSTRILPPSEEGNDKKKQDTPYIVFAYGVAPPEIHQKRLSSGLCKVGIDKIACGSSHFLLLTENNVLLVGGNNLYGQCARKNEIQDEEGLPPNLKVAQLRMEGHLIIDIAAGSYHSLLIAKTNKGNKLMAFGHELGCGFLDRKHRSNPTAIISNEIPDNDPVTKVFAGRMRSAVILRSGKIKMWGEWYNGAKQRALRDVQMQIGAQDSVVKIVMGQFHALFLSKEGRVYSWGDNTYGELGVSQSQKWRTNPEIIDFFANKVCVDCDVGGRHSLVLTQEGKLYSFGDNSEGQCGIESNRTYEPQEIETKGMLGDDTVIPIQIFAGDAHSALVTSEGDLFAWGDNSEERLGIHTTSSIFRPTLVEDVMGRNLCAVGLGGFFSVFITGPKEYSIGNKDLGKLNNMKIFKNMLFAKLPYDEEKKENESKPAGGGLITNLFKLNLKVTEETKITESKAE</sequence>
<keyword evidence="1" id="KW-0677">Repeat</keyword>
<protein>
    <recommendedName>
        <fullName evidence="3">RCC1-like domain-containing protein</fullName>
    </recommendedName>
</protein>
<feature type="repeat" description="RCC1" evidence="2">
    <location>
        <begin position="77"/>
        <end position="135"/>
    </location>
</feature>
<feature type="repeat" description="RCC1" evidence="2">
    <location>
        <begin position="239"/>
        <end position="291"/>
    </location>
</feature>
<dbReference type="Proteomes" id="UP000187209">
    <property type="component" value="Unassembled WGS sequence"/>
</dbReference>
<feature type="domain" description="RCC1-like" evidence="3">
    <location>
        <begin position="48"/>
        <end position="394"/>
    </location>
</feature>
<organism evidence="4 5">
    <name type="scientific">Stentor coeruleus</name>
    <dbReference type="NCBI Taxonomy" id="5963"/>
    <lineage>
        <taxon>Eukaryota</taxon>
        <taxon>Sar</taxon>
        <taxon>Alveolata</taxon>
        <taxon>Ciliophora</taxon>
        <taxon>Postciliodesmatophora</taxon>
        <taxon>Heterotrichea</taxon>
        <taxon>Heterotrichida</taxon>
        <taxon>Stentoridae</taxon>
        <taxon>Stentor</taxon>
    </lineage>
</organism>
<evidence type="ECO:0000256" key="2">
    <source>
        <dbReference type="PROSITE-ProRule" id="PRU00235"/>
    </source>
</evidence>
<proteinExistence type="predicted"/>
<feature type="repeat" description="RCC1" evidence="2">
    <location>
        <begin position="292"/>
        <end position="347"/>
    </location>
</feature>
<comment type="caution">
    <text evidence="4">The sequence shown here is derived from an EMBL/GenBank/DDBJ whole genome shotgun (WGS) entry which is preliminary data.</text>
</comment>
<gene>
    <name evidence="4" type="ORF">SteCoe_31604</name>
</gene>
<dbReference type="Gene3D" id="2.130.10.30">
    <property type="entry name" value="Regulator of chromosome condensation 1/beta-lactamase-inhibitor protein II"/>
    <property type="match status" value="2"/>
</dbReference>
<dbReference type="PANTHER" id="PTHR22870:SF408">
    <property type="entry name" value="OS09G0560450 PROTEIN"/>
    <property type="match status" value="1"/>
</dbReference>
<dbReference type="InterPro" id="IPR000408">
    <property type="entry name" value="Reg_chr_condens"/>
</dbReference>
<dbReference type="PANTHER" id="PTHR22870">
    <property type="entry name" value="REGULATOR OF CHROMOSOME CONDENSATION"/>
    <property type="match status" value="1"/>
</dbReference>
<dbReference type="EMBL" id="MPUH01001089">
    <property type="protein sequence ID" value="OMJ70420.1"/>
    <property type="molecule type" value="Genomic_DNA"/>
</dbReference>
<dbReference type="AlphaFoldDB" id="A0A1R2B1D3"/>
<name>A0A1R2B1D3_9CILI</name>
<dbReference type="OrthoDB" id="293800at2759"/>
<evidence type="ECO:0000259" key="3">
    <source>
        <dbReference type="Pfam" id="PF25390"/>
    </source>
</evidence>
<evidence type="ECO:0000313" key="5">
    <source>
        <dbReference type="Proteomes" id="UP000187209"/>
    </source>
</evidence>
<evidence type="ECO:0000313" key="4">
    <source>
        <dbReference type="EMBL" id="OMJ70420.1"/>
    </source>
</evidence>
<accession>A0A1R2B1D3</accession>
<dbReference type="InterPro" id="IPR051210">
    <property type="entry name" value="Ub_ligase/GEF_domain"/>
</dbReference>
<reference evidence="4 5" key="1">
    <citation type="submission" date="2016-11" db="EMBL/GenBank/DDBJ databases">
        <title>The macronuclear genome of Stentor coeruleus: a giant cell with tiny introns.</title>
        <authorList>
            <person name="Slabodnick M."/>
            <person name="Ruby J.G."/>
            <person name="Reiff S.B."/>
            <person name="Swart E.C."/>
            <person name="Gosai S."/>
            <person name="Prabakaran S."/>
            <person name="Witkowska E."/>
            <person name="Larue G.E."/>
            <person name="Fisher S."/>
            <person name="Freeman R.M."/>
            <person name="Gunawardena J."/>
            <person name="Chu W."/>
            <person name="Stover N.A."/>
            <person name="Gregory B.D."/>
            <person name="Nowacki M."/>
            <person name="Derisi J."/>
            <person name="Roy S.W."/>
            <person name="Marshall W.F."/>
            <person name="Sood P."/>
        </authorList>
    </citation>
    <scope>NUCLEOTIDE SEQUENCE [LARGE SCALE GENOMIC DNA]</scope>
    <source>
        <strain evidence="4">WM001</strain>
    </source>
</reference>
<dbReference type="PROSITE" id="PS50012">
    <property type="entry name" value="RCC1_3"/>
    <property type="match status" value="4"/>
</dbReference>